<dbReference type="Proteomes" id="UP001210339">
    <property type="component" value="Chromosome"/>
</dbReference>
<feature type="transmembrane region" description="Helical" evidence="1">
    <location>
        <begin position="225"/>
        <end position="247"/>
    </location>
</feature>
<feature type="transmembrane region" description="Helical" evidence="1">
    <location>
        <begin position="200"/>
        <end position="219"/>
    </location>
</feature>
<accession>A0ABY7QUS0</accession>
<keyword evidence="1" id="KW-0812">Transmembrane</keyword>
<feature type="transmembrane region" description="Helical" evidence="1">
    <location>
        <begin position="352"/>
        <end position="373"/>
    </location>
</feature>
<feature type="transmembrane region" description="Helical" evidence="1">
    <location>
        <begin position="12"/>
        <end position="32"/>
    </location>
</feature>
<dbReference type="EMBL" id="CP115667">
    <property type="protein sequence ID" value="WBW50025.1"/>
    <property type="molecule type" value="Genomic_DNA"/>
</dbReference>
<evidence type="ECO:0000259" key="2">
    <source>
        <dbReference type="Pfam" id="PF07670"/>
    </source>
</evidence>
<feature type="transmembrane region" description="Helical" evidence="1">
    <location>
        <begin position="414"/>
        <end position="436"/>
    </location>
</feature>
<dbReference type="Pfam" id="PF07670">
    <property type="entry name" value="Gate"/>
    <property type="match status" value="1"/>
</dbReference>
<keyword evidence="1" id="KW-0472">Membrane</keyword>
<gene>
    <name evidence="3" type="ORF">O6R05_00215</name>
</gene>
<dbReference type="RefSeq" id="WP_271191556.1">
    <property type="nucleotide sequence ID" value="NZ_CP115667.1"/>
</dbReference>
<reference evidence="3 4" key="1">
    <citation type="submission" date="2023-01" db="EMBL/GenBank/DDBJ databases">
        <authorList>
            <person name="Lee S.H."/>
            <person name="Jung H.S."/>
            <person name="Yun J.U."/>
        </authorList>
    </citation>
    <scope>NUCLEOTIDE SEQUENCE [LARGE SCALE GENOMIC DNA]</scope>
    <source>
        <strain evidence="3 4">CBA3646</strain>
    </source>
</reference>
<feature type="transmembrane region" description="Helical" evidence="1">
    <location>
        <begin position="52"/>
        <end position="73"/>
    </location>
</feature>
<keyword evidence="1" id="KW-1133">Transmembrane helix</keyword>
<dbReference type="InterPro" id="IPR011642">
    <property type="entry name" value="Gate_dom"/>
</dbReference>
<name>A0ABY7QUS0_9FIRM</name>
<feature type="transmembrane region" description="Helical" evidence="1">
    <location>
        <begin position="85"/>
        <end position="104"/>
    </location>
</feature>
<evidence type="ECO:0000256" key="1">
    <source>
        <dbReference type="SAM" id="Phobius"/>
    </source>
</evidence>
<protein>
    <submittedName>
        <fullName evidence="3">YjiH family protein</fullName>
    </submittedName>
</protein>
<feature type="transmembrane region" description="Helical" evidence="1">
    <location>
        <begin position="380"/>
        <end position="402"/>
    </location>
</feature>
<proteinExistence type="predicted"/>
<evidence type="ECO:0000313" key="4">
    <source>
        <dbReference type="Proteomes" id="UP001210339"/>
    </source>
</evidence>
<organism evidence="3 4">
    <name type="scientific">Peptoniphilus equinus</name>
    <dbReference type="NCBI Taxonomy" id="3016343"/>
    <lineage>
        <taxon>Bacteria</taxon>
        <taxon>Bacillati</taxon>
        <taxon>Bacillota</taxon>
        <taxon>Tissierellia</taxon>
        <taxon>Tissierellales</taxon>
        <taxon>Peptoniphilaceae</taxon>
        <taxon>Peptoniphilus</taxon>
    </lineage>
</organism>
<evidence type="ECO:0000313" key="3">
    <source>
        <dbReference type="EMBL" id="WBW50025.1"/>
    </source>
</evidence>
<feature type="transmembrane region" description="Helical" evidence="1">
    <location>
        <begin position="124"/>
        <end position="146"/>
    </location>
</feature>
<feature type="domain" description="Nucleoside transporter/FeoB GTPase Gate" evidence="2">
    <location>
        <begin position="126"/>
        <end position="223"/>
    </location>
</feature>
<keyword evidence="4" id="KW-1185">Reference proteome</keyword>
<feature type="transmembrane region" description="Helical" evidence="1">
    <location>
        <begin position="315"/>
        <end position="340"/>
    </location>
</feature>
<sequence>MDNKHKIYNSKNVLKFILISAIGIVMFFIQITVNGDTSIPVEMIVSWIQTHFMPLCRIYALIFIILGAILPYVKGTYKQNVTTMIFSVLKIVGAIASIGIFFNIAPKAVMDPDVGPYLFESLGVGLGVLIPICAIFISFLISYGLVDAVGMLIRPVTQAIWKRPGISAIDAISSFVGSSAMGIMITNGLFKEKKYTVKEAGIIVTGFSAVAITFMVVVAETLNLMSYWNVFFTSALLITFAVTALTARIDPIKSLPNTYYNNEAGAIEEVKEGNICKQALIEGLRVCSEARPIVENITIYLKDAMVLVLEYLPNLMSIGLMGLLLAEYTPVFDVLGYLFYPVTWLLHFSDPVLAAKATVLGLAEMYLPVLLVVDADIMTRFVVGIGSITGILMFSCTIPVILATEIKVSLKHLVIIWVERAVISLVLARLVGMLIFRTI</sequence>